<evidence type="ECO:0000313" key="3">
    <source>
        <dbReference type="Proteomes" id="UP000662074"/>
    </source>
</evidence>
<comment type="caution">
    <text evidence="2">The sequence shown here is derived from an EMBL/GenBank/DDBJ whole genome shotgun (WGS) entry which is preliminary data.</text>
</comment>
<evidence type="ECO:0000313" key="2">
    <source>
        <dbReference type="EMBL" id="GGI49944.1"/>
    </source>
</evidence>
<organism evidence="2 3">
    <name type="scientific">Mucilaginibacter galii</name>
    <dbReference type="NCBI Taxonomy" id="2005073"/>
    <lineage>
        <taxon>Bacteria</taxon>
        <taxon>Pseudomonadati</taxon>
        <taxon>Bacteroidota</taxon>
        <taxon>Sphingobacteriia</taxon>
        <taxon>Sphingobacteriales</taxon>
        <taxon>Sphingobacteriaceae</taxon>
        <taxon>Mucilaginibacter</taxon>
    </lineage>
</organism>
<proteinExistence type="predicted"/>
<dbReference type="InterPro" id="IPR004360">
    <property type="entry name" value="Glyas_Fos-R_dOase_dom"/>
</dbReference>
<dbReference type="PANTHER" id="PTHR39175:SF1">
    <property type="entry name" value="FAMILY PROTEIN, PUTATIVE (AFU_ORTHOLOGUE AFUA_3G15060)-RELATED"/>
    <property type="match status" value="1"/>
</dbReference>
<keyword evidence="3" id="KW-1185">Reference proteome</keyword>
<dbReference type="Proteomes" id="UP000662074">
    <property type="component" value="Unassembled WGS sequence"/>
</dbReference>
<evidence type="ECO:0000259" key="1">
    <source>
        <dbReference type="PROSITE" id="PS51819"/>
    </source>
</evidence>
<dbReference type="InterPro" id="IPR029068">
    <property type="entry name" value="Glyas_Bleomycin-R_OHBP_Dase"/>
</dbReference>
<dbReference type="InterPro" id="IPR037523">
    <property type="entry name" value="VOC_core"/>
</dbReference>
<dbReference type="SUPFAM" id="SSF54593">
    <property type="entry name" value="Glyoxalase/Bleomycin resistance protein/Dihydroxybiphenyl dioxygenase"/>
    <property type="match status" value="1"/>
</dbReference>
<reference evidence="2" key="1">
    <citation type="journal article" date="2014" name="Int. J. Syst. Evol. Microbiol.">
        <title>Complete genome sequence of Corynebacterium casei LMG S-19264T (=DSM 44701T), isolated from a smear-ripened cheese.</title>
        <authorList>
            <consortium name="US DOE Joint Genome Institute (JGI-PGF)"/>
            <person name="Walter F."/>
            <person name="Albersmeier A."/>
            <person name="Kalinowski J."/>
            <person name="Ruckert C."/>
        </authorList>
    </citation>
    <scope>NUCLEOTIDE SEQUENCE</scope>
    <source>
        <strain evidence="2">CCM 8711</strain>
    </source>
</reference>
<dbReference type="PROSITE" id="PS51819">
    <property type="entry name" value="VOC"/>
    <property type="match status" value="1"/>
</dbReference>
<dbReference type="RefSeq" id="WP_188414672.1">
    <property type="nucleotide sequence ID" value="NZ_BMDO01000002.1"/>
</dbReference>
<feature type="domain" description="VOC" evidence="1">
    <location>
        <begin position="6"/>
        <end position="118"/>
    </location>
</feature>
<dbReference type="PANTHER" id="PTHR39175">
    <property type="entry name" value="FAMILY PROTEIN, PUTATIVE (AFU_ORTHOLOGUE AFUA_3G15060)-RELATED"/>
    <property type="match status" value="1"/>
</dbReference>
<dbReference type="AlphaFoldDB" id="A0A917J774"/>
<sequence>MISFKRIDHIHICVPAERLEEARHFYKEVMGLNEIHRPLELGDDGIWFTAANIELHVGVEEPLPGTIRHTAFEVVDLEAARQHLINNGVIIQKQRVLPGRSRFSFTDPFGNRMELLQRD</sequence>
<name>A0A917J774_9SPHI</name>
<protein>
    <submittedName>
        <fullName evidence="2">Glyoxalase</fullName>
    </submittedName>
</protein>
<gene>
    <name evidence="2" type="ORF">GCM10011425_11560</name>
</gene>
<accession>A0A917J774</accession>
<dbReference type="Pfam" id="PF00903">
    <property type="entry name" value="Glyoxalase"/>
    <property type="match status" value="1"/>
</dbReference>
<dbReference type="EMBL" id="BMDO01000002">
    <property type="protein sequence ID" value="GGI49944.1"/>
    <property type="molecule type" value="Genomic_DNA"/>
</dbReference>
<reference evidence="2" key="2">
    <citation type="submission" date="2020-09" db="EMBL/GenBank/DDBJ databases">
        <authorList>
            <person name="Sun Q."/>
            <person name="Sedlacek I."/>
        </authorList>
    </citation>
    <scope>NUCLEOTIDE SEQUENCE</scope>
    <source>
        <strain evidence="2">CCM 8711</strain>
    </source>
</reference>
<dbReference type="Gene3D" id="3.10.180.10">
    <property type="entry name" value="2,3-Dihydroxybiphenyl 1,2-Dioxygenase, domain 1"/>
    <property type="match status" value="1"/>
</dbReference>